<reference evidence="2" key="1">
    <citation type="submission" date="2022-08" db="EMBL/GenBank/DDBJ databases">
        <authorList>
            <person name="Gutierrez-Valencia J."/>
        </authorList>
    </citation>
    <scope>NUCLEOTIDE SEQUENCE</scope>
</reference>
<keyword evidence="3" id="KW-1185">Reference proteome</keyword>
<gene>
    <name evidence="2" type="ORF">LITE_LOCUS8393</name>
</gene>
<dbReference type="SUPFAM" id="SSF49599">
    <property type="entry name" value="TRAF domain-like"/>
    <property type="match status" value="1"/>
</dbReference>
<comment type="caution">
    <text evidence="2">The sequence shown here is derived from an EMBL/GenBank/DDBJ whole genome shotgun (WGS) entry which is preliminary data.</text>
</comment>
<dbReference type="CDD" id="cd00121">
    <property type="entry name" value="MATH"/>
    <property type="match status" value="1"/>
</dbReference>
<dbReference type="InterPro" id="IPR002083">
    <property type="entry name" value="MATH/TRAF_dom"/>
</dbReference>
<dbReference type="Proteomes" id="UP001154282">
    <property type="component" value="Unassembled WGS sequence"/>
</dbReference>
<organism evidence="2 3">
    <name type="scientific">Linum tenue</name>
    <dbReference type="NCBI Taxonomy" id="586396"/>
    <lineage>
        <taxon>Eukaryota</taxon>
        <taxon>Viridiplantae</taxon>
        <taxon>Streptophyta</taxon>
        <taxon>Embryophyta</taxon>
        <taxon>Tracheophyta</taxon>
        <taxon>Spermatophyta</taxon>
        <taxon>Magnoliopsida</taxon>
        <taxon>eudicotyledons</taxon>
        <taxon>Gunneridae</taxon>
        <taxon>Pentapetalae</taxon>
        <taxon>rosids</taxon>
        <taxon>fabids</taxon>
        <taxon>Malpighiales</taxon>
        <taxon>Linaceae</taxon>
        <taxon>Linum</taxon>
    </lineage>
</organism>
<sequence length="217" mass="24434">MECISVFLRCCSDPRAGEDGRRKRYADYKFYAASKGRPDGRCLLGGGRRHFKVGGKGWGFKDCVPRRKFGGPFELVADDTLVIHAQAAALPGYCNSREKRWLDTSAFRWKPSAKPSGSKMSSQIARLIAHHPSTNVVDKAALEELLSELKQGVPRTMSMVESSRVTEASMAWMVEDLKARLFRRQRQLGGLEDEVFRLGEEERRLDGEIQQLVARKA</sequence>
<protein>
    <recommendedName>
        <fullName evidence="1">MATH domain-containing protein</fullName>
    </recommendedName>
</protein>
<evidence type="ECO:0000259" key="1">
    <source>
        <dbReference type="PROSITE" id="PS50144"/>
    </source>
</evidence>
<dbReference type="PROSITE" id="PS50144">
    <property type="entry name" value="MATH"/>
    <property type="match status" value="1"/>
</dbReference>
<evidence type="ECO:0000313" key="2">
    <source>
        <dbReference type="EMBL" id="CAI0394628.1"/>
    </source>
</evidence>
<evidence type="ECO:0000313" key="3">
    <source>
        <dbReference type="Proteomes" id="UP001154282"/>
    </source>
</evidence>
<feature type="domain" description="MATH" evidence="1">
    <location>
        <begin position="1"/>
        <end position="87"/>
    </location>
</feature>
<proteinExistence type="predicted"/>
<dbReference type="AlphaFoldDB" id="A0AAV0ICZ3"/>
<name>A0AAV0ICZ3_9ROSI</name>
<accession>A0AAV0ICZ3</accession>
<dbReference type="EMBL" id="CAMGYJ010000003">
    <property type="protein sequence ID" value="CAI0394628.1"/>
    <property type="molecule type" value="Genomic_DNA"/>
</dbReference>